<comment type="caution">
    <text evidence="2">The sequence shown here is derived from an EMBL/GenBank/DDBJ whole genome shotgun (WGS) entry which is preliminary data.</text>
</comment>
<evidence type="ECO:0000313" key="3">
    <source>
        <dbReference type="Proteomes" id="UP000676336"/>
    </source>
</evidence>
<evidence type="ECO:0000313" key="2">
    <source>
        <dbReference type="EMBL" id="CAF5198907.1"/>
    </source>
</evidence>
<feature type="signal peptide" evidence="1">
    <location>
        <begin position="1"/>
        <end position="19"/>
    </location>
</feature>
<dbReference type="PANTHER" id="PTHR21229">
    <property type="entry name" value="LUNG SEVEN TRANSMEMBRANE RECEPTOR"/>
    <property type="match status" value="1"/>
</dbReference>
<gene>
    <name evidence="2" type="ORF">SMN809_LOCUS74928</name>
</gene>
<reference evidence="2" key="1">
    <citation type="submission" date="2021-02" db="EMBL/GenBank/DDBJ databases">
        <authorList>
            <person name="Nowell W R."/>
        </authorList>
    </citation>
    <scope>NUCLEOTIDE SEQUENCE</scope>
</reference>
<dbReference type="AlphaFoldDB" id="A0A8S3IE13"/>
<dbReference type="EMBL" id="CAJOBI010331287">
    <property type="protein sequence ID" value="CAF5198907.1"/>
    <property type="molecule type" value="Genomic_DNA"/>
</dbReference>
<dbReference type="GO" id="GO:0016020">
    <property type="term" value="C:membrane"/>
    <property type="evidence" value="ECO:0007669"/>
    <property type="project" value="InterPro"/>
</dbReference>
<dbReference type="InterPro" id="IPR009637">
    <property type="entry name" value="GPR107/GPR108-like"/>
</dbReference>
<proteinExistence type="predicted"/>
<sequence>MLFLVLTKALSLIFHGVNHHYIASKGRHEEAWAILFYITHV</sequence>
<protein>
    <submittedName>
        <fullName evidence="2">Uncharacterized protein</fullName>
    </submittedName>
</protein>
<dbReference type="PANTHER" id="PTHR21229:SF2">
    <property type="entry name" value="RE59932P"/>
    <property type="match status" value="1"/>
</dbReference>
<organism evidence="2 3">
    <name type="scientific">Rotaria magnacalcarata</name>
    <dbReference type="NCBI Taxonomy" id="392030"/>
    <lineage>
        <taxon>Eukaryota</taxon>
        <taxon>Metazoa</taxon>
        <taxon>Spiralia</taxon>
        <taxon>Gnathifera</taxon>
        <taxon>Rotifera</taxon>
        <taxon>Eurotatoria</taxon>
        <taxon>Bdelloidea</taxon>
        <taxon>Philodinida</taxon>
        <taxon>Philodinidae</taxon>
        <taxon>Rotaria</taxon>
    </lineage>
</organism>
<evidence type="ECO:0000256" key="1">
    <source>
        <dbReference type="SAM" id="SignalP"/>
    </source>
</evidence>
<dbReference type="Proteomes" id="UP000676336">
    <property type="component" value="Unassembled WGS sequence"/>
</dbReference>
<accession>A0A8S3IE13</accession>
<dbReference type="GO" id="GO:0005794">
    <property type="term" value="C:Golgi apparatus"/>
    <property type="evidence" value="ECO:0007669"/>
    <property type="project" value="TreeGrafter"/>
</dbReference>
<feature type="chain" id="PRO_5035835025" evidence="1">
    <location>
        <begin position="20"/>
        <end position="41"/>
    </location>
</feature>
<feature type="non-terminal residue" evidence="2">
    <location>
        <position position="1"/>
    </location>
</feature>
<name>A0A8S3IE13_9BILA</name>
<keyword evidence="1" id="KW-0732">Signal</keyword>